<protein>
    <submittedName>
        <fullName evidence="3">DUF5895 domain-containing protein</fullName>
    </submittedName>
</protein>
<feature type="region of interest" description="Disordered" evidence="1">
    <location>
        <begin position="1"/>
        <end position="22"/>
    </location>
</feature>
<reference evidence="3 4" key="1">
    <citation type="submission" date="2023-01" db="EMBL/GenBank/DDBJ databases">
        <title>Genomes from the Australian National Cyanobacteria Reference Collection.</title>
        <authorList>
            <person name="Willis A."/>
            <person name="Lee E.M.F."/>
        </authorList>
    </citation>
    <scope>NUCLEOTIDE SEQUENCE [LARGE SCALE GENOMIC DNA]</scope>
    <source>
        <strain evidence="3 4">CS-537/01</strain>
    </source>
</reference>
<feature type="compositionally biased region" description="Polar residues" evidence="1">
    <location>
        <begin position="7"/>
        <end position="18"/>
    </location>
</feature>
<evidence type="ECO:0000313" key="4">
    <source>
        <dbReference type="Proteomes" id="UP001212123"/>
    </source>
</evidence>
<keyword evidence="4" id="KW-1185">Reference proteome</keyword>
<name>A0ABT5A6I4_9CYAN</name>
<evidence type="ECO:0000313" key="3">
    <source>
        <dbReference type="EMBL" id="MDB9487565.1"/>
    </source>
</evidence>
<accession>A0ABT5A6I4</accession>
<dbReference type="InterPro" id="IPR045414">
    <property type="entry name" value="DUF5895"/>
</dbReference>
<dbReference type="RefSeq" id="WP_271805739.1">
    <property type="nucleotide sequence ID" value="NZ_JAQMTU010000078.1"/>
</dbReference>
<sequence>MPKSKNELTNSTENQGINEMNEDFTSEFEIDPSLLTEEFNCKRAKRFPYGVVINSENAGLFIPEKNLSKAGWLIKPELVEKELPGGVETGLFLTNARIIVLGFVDPYLKYKDNEAVSVQLRNTMIDWYDGYAGEIDKKMMDAVSEHLIMFLDQENNFLHEIPIRIRFKNVALWSLKEALDRYYSEAELTFARLMNLKPSSKDDKWRALCVIQIQFKGIKEGKTKESSYCCKVADYLRPDAQNFPKLFMGTRIKMNAVIEKYDSSMGFDEQLKLMLPEPVKFAALPEGKE</sequence>
<dbReference type="EMBL" id="JAQMTU010000078">
    <property type="protein sequence ID" value="MDB9487565.1"/>
    <property type="molecule type" value="Genomic_DNA"/>
</dbReference>
<evidence type="ECO:0000256" key="1">
    <source>
        <dbReference type="SAM" id="MobiDB-lite"/>
    </source>
</evidence>
<evidence type="ECO:0000259" key="2">
    <source>
        <dbReference type="Pfam" id="PF19247"/>
    </source>
</evidence>
<proteinExistence type="predicted"/>
<organism evidence="3 4">
    <name type="scientific">Dolichospermum circinale CS-537/01</name>
    <dbReference type="NCBI Taxonomy" id="3021739"/>
    <lineage>
        <taxon>Bacteria</taxon>
        <taxon>Bacillati</taxon>
        <taxon>Cyanobacteriota</taxon>
        <taxon>Cyanophyceae</taxon>
        <taxon>Nostocales</taxon>
        <taxon>Aphanizomenonaceae</taxon>
        <taxon>Dolichospermum</taxon>
        <taxon>Dolichospermum circinale</taxon>
    </lineage>
</organism>
<dbReference type="Pfam" id="PF19247">
    <property type="entry name" value="DUF5895"/>
    <property type="match status" value="1"/>
</dbReference>
<comment type="caution">
    <text evidence="3">The sequence shown here is derived from an EMBL/GenBank/DDBJ whole genome shotgun (WGS) entry which is preliminary data.</text>
</comment>
<dbReference type="Proteomes" id="UP001212123">
    <property type="component" value="Unassembled WGS sequence"/>
</dbReference>
<feature type="domain" description="DUF5895" evidence="2">
    <location>
        <begin position="34"/>
        <end position="182"/>
    </location>
</feature>
<gene>
    <name evidence="3" type="ORF">PN492_13575</name>
</gene>